<accession>A0A8C7AE14</accession>
<organism evidence="2 3">
    <name type="scientific">Neovison vison</name>
    <name type="common">American mink</name>
    <name type="synonym">Mustela vison</name>
    <dbReference type="NCBI Taxonomy" id="452646"/>
    <lineage>
        <taxon>Eukaryota</taxon>
        <taxon>Metazoa</taxon>
        <taxon>Chordata</taxon>
        <taxon>Craniata</taxon>
        <taxon>Vertebrata</taxon>
        <taxon>Euteleostomi</taxon>
        <taxon>Mammalia</taxon>
        <taxon>Eutheria</taxon>
        <taxon>Laurasiatheria</taxon>
        <taxon>Carnivora</taxon>
        <taxon>Caniformia</taxon>
        <taxon>Musteloidea</taxon>
        <taxon>Mustelidae</taxon>
        <taxon>Mustelinae</taxon>
        <taxon>Neogale</taxon>
    </lineage>
</organism>
<keyword evidence="3" id="KW-1185">Reference proteome</keyword>
<dbReference type="Proteomes" id="UP000694425">
    <property type="component" value="Unplaced"/>
</dbReference>
<evidence type="ECO:0000256" key="1">
    <source>
        <dbReference type="SAM" id="Phobius"/>
    </source>
</evidence>
<proteinExistence type="predicted"/>
<keyword evidence="1" id="KW-0472">Membrane</keyword>
<keyword evidence="1" id="KW-1133">Transmembrane helix</keyword>
<keyword evidence="1" id="KW-0812">Transmembrane</keyword>
<dbReference type="Ensembl" id="ENSNVIT00000008581.1">
    <property type="protein sequence ID" value="ENSNVIP00000007333.1"/>
    <property type="gene ID" value="ENSNVIG00000005828.1"/>
</dbReference>
<dbReference type="AlphaFoldDB" id="A0A8C7AE14"/>
<sequence>SLECSDAFSSTNSANGLIFRSASLFFSPVTPTGIFFFHQLLPNFLALLWIRVNCSPRNWLRRNQPSRERRPHKVAEASRFAFLFDPKWTHILYGGWTVY</sequence>
<dbReference type="GeneTree" id="ENSGT00990000212839"/>
<reference evidence="2" key="1">
    <citation type="submission" date="2025-08" db="UniProtKB">
        <authorList>
            <consortium name="Ensembl"/>
        </authorList>
    </citation>
    <scope>IDENTIFICATION</scope>
</reference>
<evidence type="ECO:0000313" key="3">
    <source>
        <dbReference type="Proteomes" id="UP000694425"/>
    </source>
</evidence>
<name>A0A8C7AE14_NEOVI</name>
<protein>
    <submittedName>
        <fullName evidence="2">Uncharacterized protein</fullName>
    </submittedName>
</protein>
<reference evidence="2" key="2">
    <citation type="submission" date="2025-09" db="UniProtKB">
        <authorList>
            <consortium name="Ensembl"/>
        </authorList>
    </citation>
    <scope>IDENTIFICATION</scope>
</reference>
<feature type="transmembrane region" description="Helical" evidence="1">
    <location>
        <begin position="33"/>
        <end position="52"/>
    </location>
</feature>
<evidence type="ECO:0000313" key="2">
    <source>
        <dbReference type="Ensembl" id="ENSNVIP00000007333.1"/>
    </source>
</evidence>